<dbReference type="GO" id="GO:0032580">
    <property type="term" value="C:Golgi cisterna membrane"/>
    <property type="evidence" value="ECO:0007669"/>
    <property type="project" value="TreeGrafter"/>
</dbReference>
<protein>
    <submittedName>
        <fullName evidence="7">GOLGA2L5 domain-containing protein</fullName>
    </submittedName>
</protein>
<evidence type="ECO:0000313" key="5">
    <source>
        <dbReference type="EMBL" id="VDD86212.1"/>
    </source>
</evidence>
<dbReference type="GO" id="GO:0005801">
    <property type="term" value="C:cis-Golgi network"/>
    <property type="evidence" value="ECO:0007669"/>
    <property type="project" value="TreeGrafter"/>
</dbReference>
<dbReference type="Pfam" id="PF15070">
    <property type="entry name" value="GOLGA2L5"/>
    <property type="match status" value="1"/>
</dbReference>
<feature type="coiled-coil region" evidence="2">
    <location>
        <begin position="419"/>
        <end position="533"/>
    </location>
</feature>
<gene>
    <name evidence="5" type="ORF">EVEC_LOCUS1355</name>
</gene>
<evidence type="ECO:0000256" key="2">
    <source>
        <dbReference type="SAM" id="Coils"/>
    </source>
</evidence>
<dbReference type="InterPro" id="IPR043976">
    <property type="entry name" value="GOLGA_cons_dom"/>
</dbReference>
<dbReference type="OrthoDB" id="5978643at2759"/>
<accession>A0A0N4UW03</accession>
<feature type="domain" description="Golgin subfamily A conserved" evidence="4">
    <location>
        <begin position="357"/>
        <end position="824"/>
    </location>
</feature>
<dbReference type="EMBL" id="UXUI01007200">
    <property type="protein sequence ID" value="VDD86212.1"/>
    <property type="molecule type" value="Genomic_DNA"/>
</dbReference>
<name>A0A0N4UW03_ENTVE</name>
<evidence type="ECO:0000259" key="4">
    <source>
        <dbReference type="Pfam" id="PF15070"/>
    </source>
</evidence>
<evidence type="ECO:0000256" key="1">
    <source>
        <dbReference type="ARBA" id="ARBA00023054"/>
    </source>
</evidence>
<feature type="coiled-coil region" evidence="2">
    <location>
        <begin position="614"/>
        <end position="695"/>
    </location>
</feature>
<dbReference type="InterPro" id="IPR024858">
    <property type="entry name" value="GOLGA"/>
</dbReference>
<dbReference type="STRING" id="51028.A0A0N4UW03"/>
<keyword evidence="6" id="KW-1185">Reference proteome</keyword>
<proteinExistence type="predicted"/>
<keyword evidence="1 2" id="KW-0175">Coiled coil</keyword>
<evidence type="ECO:0000313" key="7">
    <source>
        <dbReference type="WBParaSite" id="EVEC_0000164701-mRNA-1"/>
    </source>
</evidence>
<dbReference type="GO" id="GO:0007030">
    <property type="term" value="P:Golgi organization"/>
    <property type="evidence" value="ECO:0007669"/>
    <property type="project" value="TreeGrafter"/>
</dbReference>
<dbReference type="AlphaFoldDB" id="A0A0N4UW03"/>
<reference evidence="7" key="1">
    <citation type="submission" date="2017-02" db="UniProtKB">
        <authorList>
            <consortium name="WormBaseParasite"/>
        </authorList>
    </citation>
    <scope>IDENTIFICATION</scope>
</reference>
<organism evidence="7">
    <name type="scientific">Enterobius vermicularis</name>
    <name type="common">Human pinworm</name>
    <dbReference type="NCBI Taxonomy" id="51028"/>
    <lineage>
        <taxon>Eukaryota</taxon>
        <taxon>Metazoa</taxon>
        <taxon>Ecdysozoa</taxon>
        <taxon>Nematoda</taxon>
        <taxon>Chromadorea</taxon>
        <taxon>Rhabditida</taxon>
        <taxon>Spirurina</taxon>
        <taxon>Oxyuridomorpha</taxon>
        <taxon>Oxyuroidea</taxon>
        <taxon>Oxyuridae</taxon>
        <taxon>Enterobius</taxon>
    </lineage>
</organism>
<dbReference type="PANTHER" id="PTHR10881:SF46">
    <property type="entry name" value="GOLGIN SUBFAMILY A MEMBER 2"/>
    <property type="match status" value="1"/>
</dbReference>
<feature type="region of interest" description="Disordered" evidence="3">
    <location>
        <begin position="390"/>
        <end position="416"/>
    </location>
</feature>
<reference evidence="5 6" key="2">
    <citation type="submission" date="2018-10" db="EMBL/GenBank/DDBJ databases">
        <authorList>
            <consortium name="Pathogen Informatics"/>
        </authorList>
    </citation>
    <scope>NUCLEOTIDE SEQUENCE [LARGE SCALE GENOMIC DNA]</scope>
</reference>
<evidence type="ECO:0000313" key="6">
    <source>
        <dbReference type="Proteomes" id="UP000274131"/>
    </source>
</evidence>
<dbReference type="WBParaSite" id="EVEC_0000164701-mRNA-1">
    <property type="protein sequence ID" value="EVEC_0000164701-mRNA-1"/>
    <property type="gene ID" value="EVEC_0000164701"/>
</dbReference>
<feature type="region of interest" description="Disordered" evidence="3">
    <location>
        <begin position="1"/>
        <end position="70"/>
    </location>
</feature>
<dbReference type="GO" id="GO:0000137">
    <property type="term" value="C:Golgi cis cisterna"/>
    <property type="evidence" value="ECO:0007669"/>
    <property type="project" value="TreeGrafter"/>
</dbReference>
<sequence>MESKSEKLAQARKKATSKLSEEAAENTGLIAESAPSFNHDEKRSPFEWLHQSSPDRDSVEPSEGFRNSDHCDLSTTSAIVSLENGLEANNVAEESTSETPLITAEEYRRVNDALSEALREKETLSTRLVELNQHYSEIYAAYNALVATVQSGGSGDSEIQTQLTQLRTAMSVIVEEKTSLQQKCREANEVAQRSMEELEAFKGIVKDKTMYIASLEQELGEIKRGSEESGAVIQRQKEELDKTRKEVVSLQANILHIQQDRNDAQERLKFSLKSAEQLQAELDETQKQLRMKDLYIRQLSFYSASATVNEQDIQNLHSENERLNAQIVAAQNEADQYRKEAQAAREHYEAYGAELNQKVLSLSNQLDEVSREKMILQDRLQTLEEEKCTRKPGNVDSNYAEVPKSENLQETTEHSANDSTKLLEEVENLKVQTSEAQQKINELEATASDYAKHCAELEKELSVKVTELEATNKNMSRLQNQIDEREKASQDFFRLSTELQNEKATLSRAIAQNRELKEQLIELQDKMISLSTKNMESESERLTGLHTIEQLKAEIAAMKGLTSLNGVSEGSGCDKTVSEETSKVFCDKTQNTEQVDMLGASSSNDTGVADEDKGIKAEERVAQLVSQIEELRSENRRIIQQNEELHRIMEQNAEDENQNNIHVELGQAIERIDTLSTENERLRNLNQELQKTQIITRNPELSSNAVKGDEPKEEVNADFEGHSVSSPLEKPFAWTELEARFAKVMRQNAELTEQNELLDHIIQQLQCENDTIGEYVTIYHHQRKLIQERVRARDEAVARLSLEKEQMKQKLNDLQSAVSLLFSSNDSFNKLAYRLNGASMHTPNHPEKPLNDYATNEYPEEAKQDNKNSSCPGLECVPHPQEFENGALSKAETSNENPVGRVAEDTGEVLEDKIMRLISELQDMEQARMHPPCAINICCKECRGKLITL</sequence>
<feature type="coiled-coil region" evidence="2">
    <location>
        <begin position="233"/>
        <end position="386"/>
    </location>
</feature>
<dbReference type="PANTHER" id="PTHR10881">
    <property type="entry name" value="GOLGIN SUBFAMILY A MEMBER-RELATED"/>
    <property type="match status" value="1"/>
</dbReference>
<evidence type="ECO:0000256" key="3">
    <source>
        <dbReference type="SAM" id="MobiDB-lite"/>
    </source>
</evidence>
<feature type="coiled-coil region" evidence="2">
    <location>
        <begin position="104"/>
        <end position="134"/>
    </location>
</feature>
<dbReference type="Proteomes" id="UP000274131">
    <property type="component" value="Unassembled WGS sequence"/>
</dbReference>